<dbReference type="FunFam" id="2.70.150.10:FF:000002">
    <property type="entry name" value="Copper-transporting ATPase 1, putative"/>
    <property type="match status" value="1"/>
</dbReference>
<dbReference type="SUPFAM" id="SSF55008">
    <property type="entry name" value="HMA, heavy metal-associated domain"/>
    <property type="match status" value="1"/>
</dbReference>
<feature type="region of interest" description="Disordered" evidence="11">
    <location>
        <begin position="1"/>
        <end position="36"/>
    </location>
</feature>
<dbReference type="Gene3D" id="3.40.1110.10">
    <property type="entry name" value="Calcium-transporting ATPase, cytoplasmic domain N"/>
    <property type="match status" value="1"/>
</dbReference>
<evidence type="ECO:0000256" key="4">
    <source>
        <dbReference type="ARBA" id="ARBA00022723"/>
    </source>
</evidence>
<keyword evidence="5 10" id="KW-0547">Nucleotide-binding</keyword>
<dbReference type="PANTHER" id="PTHR48085">
    <property type="entry name" value="CADMIUM/ZINC-TRANSPORTING ATPASE HMA2-RELATED"/>
    <property type="match status" value="1"/>
</dbReference>
<organism evidence="13 14">
    <name type="scientific">Bathycoccus prasinos</name>
    <dbReference type="NCBI Taxonomy" id="41875"/>
    <lineage>
        <taxon>Eukaryota</taxon>
        <taxon>Viridiplantae</taxon>
        <taxon>Chlorophyta</taxon>
        <taxon>Mamiellophyceae</taxon>
        <taxon>Mamiellales</taxon>
        <taxon>Bathycoccaceae</taxon>
        <taxon>Bathycoccus</taxon>
    </lineage>
</organism>
<dbReference type="InterPro" id="IPR006121">
    <property type="entry name" value="HMA_dom"/>
</dbReference>
<dbReference type="InterPro" id="IPR036163">
    <property type="entry name" value="HMA_dom_sf"/>
</dbReference>
<name>K8EKL9_9CHLO</name>
<dbReference type="GO" id="GO:0019829">
    <property type="term" value="F:ATPase-coupled monoatomic cation transmembrane transporter activity"/>
    <property type="evidence" value="ECO:0007669"/>
    <property type="project" value="InterPro"/>
</dbReference>
<dbReference type="NCBIfam" id="TIGR01494">
    <property type="entry name" value="ATPase_P-type"/>
    <property type="match status" value="2"/>
</dbReference>
<dbReference type="RefSeq" id="XP_007510179.1">
    <property type="nucleotide sequence ID" value="XM_007510117.1"/>
</dbReference>
<dbReference type="InterPro" id="IPR051014">
    <property type="entry name" value="Cation_Transport_ATPase_IB"/>
</dbReference>
<dbReference type="Gene3D" id="3.40.50.1000">
    <property type="entry name" value="HAD superfamily/HAD-like"/>
    <property type="match status" value="1"/>
</dbReference>
<feature type="domain" description="HMA" evidence="12">
    <location>
        <begin position="344"/>
        <end position="410"/>
    </location>
</feature>
<dbReference type="PROSITE" id="PS50846">
    <property type="entry name" value="HMA_2"/>
    <property type="match status" value="1"/>
</dbReference>
<keyword evidence="7" id="KW-1278">Translocase</keyword>
<dbReference type="KEGG" id="bpg:Bathy11g03510"/>
<keyword evidence="9 10" id="KW-0472">Membrane</keyword>
<dbReference type="EMBL" id="FO082268">
    <property type="protein sequence ID" value="CCO18524.1"/>
    <property type="molecule type" value="Genomic_DNA"/>
</dbReference>
<feature type="region of interest" description="Disordered" evidence="11">
    <location>
        <begin position="1105"/>
        <end position="1166"/>
    </location>
</feature>
<feature type="compositionally biased region" description="Acidic residues" evidence="11">
    <location>
        <begin position="8"/>
        <end position="18"/>
    </location>
</feature>
<evidence type="ECO:0000256" key="3">
    <source>
        <dbReference type="ARBA" id="ARBA00022692"/>
    </source>
</evidence>
<feature type="transmembrane region" description="Helical" evidence="10">
    <location>
        <begin position="1032"/>
        <end position="1051"/>
    </location>
</feature>
<feature type="compositionally biased region" description="Basic and acidic residues" evidence="11">
    <location>
        <begin position="266"/>
        <end position="278"/>
    </location>
</feature>
<reference evidence="13 14" key="1">
    <citation type="submission" date="2011-10" db="EMBL/GenBank/DDBJ databases">
        <authorList>
            <person name="Genoscope - CEA"/>
        </authorList>
    </citation>
    <scope>NUCLEOTIDE SEQUENCE [LARGE SCALE GENOMIC DNA]</scope>
    <source>
        <strain evidence="13 14">RCC 1105</strain>
    </source>
</reference>
<dbReference type="OrthoDB" id="432719at2759"/>
<comment type="subcellular location">
    <subcellularLocation>
        <location evidence="1">Membrane</location>
        <topology evidence="1">Multi-pass membrane protein</topology>
    </subcellularLocation>
</comment>
<dbReference type="GO" id="GO:0046872">
    <property type="term" value="F:metal ion binding"/>
    <property type="evidence" value="ECO:0007669"/>
    <property type="project" value="UniProtKB-KW"/>
</dbReference>
<feature type="region of interest" description="Disordered" evidence="11">
    <location>
        <begin position="118"/>
        <end position="185"/>
    </location>
</feature>
<dbReference type="NCBIfam" id="TIGR01525">
    <property type="entry name" value="ATPase-IB_hvy"/>
    <property type="match status" value="1"/>
</dbReference>
<dbReference type="Proteomes" id="UP000198341">
    <property type="component" value="Chromosome 11"/>
</dbReference>
<dbReference type="CDD" id="cd02079">
    <property type="entry name" value="P-type_ATPase_HM"/>
    <property type="match status" value="1"/>
</dbReference>
<dbReference type="SFLD" id="SFLDG00002">
    <property type="entry name" value="C1.7:_P-type_atpase_like"/>
    <property type="match status" value="1"/>
</dbReference>
<sequence length="1166" mass="127237">MKRNALNDSDDDDSDDDLYSSSSSSDENEDDEKKTTTTSLKKKAFFGIANENLVCVGCREMNSPCFSQGLCLDPTVIELLDDGSNNNTKGGESLFLIEGQLVKSVGEEWKATSLVYSRTTTVKKTKEEEEFENPLKKRSKEEDDDDELLDGTRRLSGEQPPKTVESSTTDDTSATAAAGGGKTPHPLIALGLPADVEEAKAYLKRINAETIPHGNHRDFLYKNHLLHFYERRRQKDGGQEEEEDEEDGMCGSDCREQHGGSGKRFSNVEDHGRIEAVIRRQRKGHEQNLGGGDYVPLQRSSARANGKENESKEEEEREENQKDTVVDIRQIVEHERRGGNEVASQTRFKVEGICCPSEVPLIHNILDSMSGVRDVKVIVPTKMVLVEHAKSYAPVELLVDALNAAACYAHPSRTWIITTKRMAEQHQNFTRLWSTYPGRRFCWHDRGVFEHFKWVALGAIAVGLPEILLKSYGSLRMRVVDINTLMAIAIAGAVALQDFFEAAAVVSLFTLSEWLESRAMAKTSDAMSAVLALRVDEAELVNKDDQTTQKVAVESVNVDAIVRVRPGARVPLDGIVVDGSTAIDESALTGESKPVSKTVDSQVFGGTVNQKGSIDVRVTSVSVDSAYSRLIRLVEEAQSMRSSAERMIETFAKWYTPIVILAALLYGVIPVLISTDNAKESLYTACVLLVIACPCALVLSTPVVSVCGLTVCAKRGVVVKGSQFLERLGQLKTMYIDKTGTLTTGTFEMTEVKLATPPSEDASTPRPALGVGALLRWVCAVESKSSHPLAFAIQKNAGAAVRVAARQCVVTNYEQIDGVGVRAMVDNVLVELGNEKLAEKKLWTLSDLKLYETAIRWETEIGATVVWVGINGKLGGILKAEDSLRPSAKDAIAKLQKSSIDVIILTGDNKGAAEMCAKNVGIDVHTNVFSSLTPNEKLNRITEEVQKQEKELVARKKTIFRTSGRGTIAMVGDGINDAPALSAADVGVAMGVAGTAAAMETAPVALLTNDLSRLADTIYIGRRCVLKIRQNIFFSVTTKLVVLGLTFAGLAGLWQAVVVDVGSALVVIFNGMSILREAEKDDARRNKISHEIGVKFAEEEKEKQKLLAERQQVHSHGHSQQVHSHGHSHAHDHSCCDHDKEEGKKNSPPFVLRGGSNSNNNTKSSA</sequence>
<dbReference type="InterPro" id="IPR001757">
    <property type="entry name" value="P_typ_ATPase"/>
</dbReference>
<feature type="compositionally biased region" description="Acidic residues" evidence="11">
    <location>
        <begin position="239"/>
        <end position="248"/>
    </location>
</feature>
<dbReference type="PANTHER" id="PTHR48085:SF5">
    <property type="entry name" value="CADMIUM_ZINC-TRANSPORTING ATPASE HMA4-RELATED"/>
    <property type="match status" value="1"/>
</dbReference>
<dbReference type="InterPro" id="IPR023299">
    <property type="entry name" value="ATPase_P-typ_cyto_dom_N"/>
</dbReference>
<proteinExistence type="inferred from homology"/>
<dbReference type="InterPro" id="IPR023214">
    <property type="entry name" value="HAD_sf"/>
</dbReference>
<keyword evidence="4 10" id="KW-0479">Metal-binding</keyword>
<dbReference type="GO" id="GO:0016020">
    <property type="term" value="C:membrane"/>
    <property type="evidence" value="ECO:0007669"/>
    <property type="project" value="UniProtKB-SubCell"/>
</dbReference>
<dbReference type="eggNOG" id="KOG0207">
    <property type="taxonomic scope" value="Eukaryota"/>
</dbReference>
<dbReference type="Gene3D" id="3.30.70.100">
    <property type="match status" value="1"/>
</dbReference>
<dbReference type="STRING" id="41875.K8EKL9"/>
<comment type="similarity">
    <text evidence="2 10">Belongs to the cation transport ATPase (P-type) (TC 3.A.3) family. Type IB subfamily.</text>
</comment>
<dbReference type="SUPFAM" id="SSF81653">
    <property type="entry name" value="Calcium ATPase, transduction domain A"/>
    <property type="match status" value="1"/>
</dbReference>
<evidence type="ECO:0000259" key="12">
    <source>
        <dbReference type="PROSITE" id="PS50846"/>
    </source>
</evidence>
<evidence type="ECO:0000256" key="2">
    <source>
        <dbReference type="ARBA" id="ARBA00006024"/>
    </source>
</evidence>
<dbReference type="InterPro" id="IPR008250">
    <property type="entry name" value="ATPase_P-typ_transduc_dom_A_sf"/>
</dbReference>
<dbReference type="InterPro" id="IPR059000">
    <property type="entry name" value="ATPase_P-type_domA"/>
</dbReference>
<evidence type="ECO:0000256" key="11">
    <source>
        <dbReference type="SAM" id="MobiDB-lite"/>
    </source>
</evidence>
<feature type="transmembrane region" description="Helical" evidence="10">
    <location>
        <begin position="681"/>
        <end position="712"/>
    </location>
</feature>
<evidence type="ECO:0000313" key="14">
    <source>
        <dbReference type="Proteomes" id="UP000198341"/>
    </source>
</evidence>
<evidence type="ECO:0000256" key="10">
    <source>
        <dbReference type="RuleBase" id="RU362081"/>
    </source>
</evidence>
<dbReference type="Gene3D" id="2.70.150.10">
    <property type="entry name" value="Calcium-transporting ATPase, cytoplasmic transduction domain A"/>
    <property type="match status" value="1"/>
</dbReference>
<evidence type="ECO:0000256" key="8">
    <source>
        <dbReference type="ARBA" id="ARBA00022989"/>
    </source>
</evidence>
<accession>K8EKL9</accession>
<dbReference type="InterPro" id="IPR023298">
    <property type="entry name" value="ATPase_P-typ_TM_dom_sf"/>
</dbReference>
<dbReference type="GO" id="GO:0016887">
    <property type="term" value="F:ATP hydrolysis activity"/>
    <property type="evidence" value="ECO:0007669"/>
    <property type="project" value="InterPro"/>
</dbReference>
<keyword evidence="3 10" id="KW-0812">Transmembrane</keyword>
<evidence type="ECO:0000256" key="7">
    <source>
        <dbReference type="ARBA" id="ARBA00022967"/>
    </source>
</evidence>
<feature type="compositionally biased region" description="Low complexity" evidence="11">
    <location>
        <begin position="1156"/>
        <end position="1166"/>
    </location>
</feature>
<gene>
    <name evidence="13" type="ordered locus">Bathy11g03510</name>
</gene>
<protein>
    <submittedName>
        <fullName evidence="13">Heavy metal translocating P-type ATPase</fullName>
    </submittedName>
</protein>
<keyword evidence="14" id="KW-1185">Reference proteome</keyword>
<feature type="compositionally biased region" description="Low complexity" evidence="11">
    <location>
        <begin position="166"/>
        <end position="177"/>
    </location>
</feature>
<feature type="compositionally biased region" description="Basic and acidic residues" evidence="11">
    <location>
        <begin position="1129"/>
        <end position="1145"/>
    </location>
</feature>
<evidence type="ECO:0000256" key="5">
    <source>
        <dbReference type="ARBA" id="ARBA00022741"/>
    </source>
</evidence>
<evidence type="ECO:0000256" key="9">
    <source>
        <dbReference type="ARBA" id="ARBA00023136"/>
    </source>
</evidence>
<dbReference type="SFLD" id="SFLDS00003">
    <property type="entry name" value="Haloacid_Dehalogenase"/>
    <property type="match status" value="1"/>
</dbReference>
<dbReference type="Pfam" id="PF00122">
    <property type="entry name" value="E1-E2_ATPase"/>
    <property type="match status" value="1"/>
</dbReference>
<dbReference type="PROSITE" id="PS00154">
    <property type="entry name" value="ATPASE_E1_E2"/>
    <property type="match status" value="1"/>
</dbReference>
<dbReference type="InterPro" id="IPR027256">
    <property type="entry name" value="P-typ_ATPase_IB"/>
</dbReference>
<dbReference type="GeneID" id="19013030"/>
<dbReference type="SFLD" id="SFLDF00027">
    <property type="entry name" value="p-type_atpase"/>
    <property type="match status" value="1"/>
</dbReference>
<evidence type="ECO:0000256" key="6">
    <source>
        <dbReference type="ARBA" id="ARBA00022840"/>
    </source>
</evidence>
<feature type="transmembrane region" description="Helical" evidence="10">
    <location>
        <begin position="1057"/>
        <end position="1075"/>
    </location>
</feature>
<dbReference type="InterPro" id="IPR044492">
    <property type="entry name" value="P_typ_ATPase_HD_dom"/>
</dbReference>
<dbReference type="SUPFAM" id="SSF56784">
    <property type="entry name" value="HAD-like"/>
    <property type="match status" value="1"/>
</dbReference>
<evidence type="ECO:0000313" key="13">
    <source>
        <dbReference type="EMBL" id="CCO18524.1"/>
    </source>
</evidence>
<dbReference type="Pfam" id="PF00702">
    <property type="entry name" value="Hydrolase"/>
    <property type="match status" value="1"/>
</dbReference>
<evidence type="ECO:0000256" key="1">
    <source>
        <dbReference type="ARBA" id="ARBA00004141"/>
    </source>
</evidence>
<feature type="transmembrane region" description="Helical" evidence="10">
    <location>
        <begin position="654"/>
        <end position="675"/>
    </location>
</feature>
<dbReference type="GO" id="GO:0005524">
    <property type="term" value="F:ATP binding"/>
    <property type="evidence" value="ECO:0007669"/>
    <property type="project" value="UniProtKB-UniRule"/>
</dbReference>
<dbReference type="PROSITE" id="PS01229">
    <property type="entry name" value="COF_2"/>
    <property type="match status" value="1"/>
</dbReference>
<dbReference type="SUPFAM" id="SSF81665">
    <property type="entry name" value="Calcium ATPase, transmembrane domain M"/>
    <property type="match status" value="1"/>
</dbReference>
<keyword evidence="8 10" id="KW-1133">Transmembrane helix</keyword>
<dbReference type="PRINTS" id="PR00119">
    <property type="entry name" value="CATATPASE"/>
</dbReference>
<dbReference type="InterPro" id="IPR036412">
    <property type="entry name" value="HAD-like_sf"/>
</dbReference>
<dbReference type="AlphaFoldDB" id="K8EKL9"/>
<feature type="region of interest" description="Disordered" evidence="11">
    <location>
        <begin position="233"/>
        <end position="323"/>
    </location>
</feature>
<keyword evidence="6 10" id="KW-0067">ATP-binding</keyword>
<dbReference type="InterPro" id="IPR018303">
    <property type="entry name" value="ATPase_P-typ_P_site"/>
</dbReference>